<dbReference type="OrthoDB" id="1263058at2"/>
<keyword evidence="1" id="KW-0812">Transmembrane</keyword>
<feature type="transmembrane region" description="Helical" evidence="1">
    <location>
        <begin position="77"/>
        <end position="97"/>
    </location>
</feature>
<name>A0A135WCY0_9FLAO</name>
<organism evidence="2 4">
    <name type="scientific">Chryseobacterium kwangjuense</name>
    <dbReference type="NCBI Taxonomy" id="267125"/>
    <lineage>
        <taxon>Bacteria</taxon>
        <taxon>Pseudomonadati</taxon>
        <taxon>Bacteroidota</taxon>
        <taxon>Flavobacteriia</taxon>
        <taxon>Flavobacteriales</taxon>
        <taxon>Weeksellaceae</taxon>
        <taxon>Chryseobacterium group</taxon>
        <taxon>Chryseobacterium</taxon>
    </lineage>
</organism>
<protein>
    <submittedName>
        <fullName evidence="2">Uncharacterized protein</fullName>
    </submittedName>
</protein>
<keyword evidence="1" id="KW-1133">Transmembrane helix</keyword>
<dbReference type="AlphaFoldDB" id="A0A135WCY0"/>
<evidence type="ECO:0000313" key="3">
    <source>
        <dbReference type="EMBL" id="MFN1219320.1"/>
    </source>
</evidence>
<dbReference type="EMBL" id="JBJXVJ010000005">
    <property type="protein sequence ID" value="MFN1219320.1"/>
    <property type="molecule type" value="Genomic_DNA"/>
</dbReference>
<evidence type="ECO:0000313" key="4">
    <source>
        <dbReference type="Proteomes" id="UP000070513"/>
    </source>
</evidence>
<keyword evidence="5" id="KW-1185">Reference proteome</keyword>
<feature type="transmembrane region" description="Helical" evidence="1">
    <location>
        <begin position="12"/>
        <end position="31"/>
    </location>
</feature>
<sequence length="99" mass="11147">MMKKVKYTSLGRNTFLISFLSGTLLLITYLITKADVLLLIGFYFVIIAAVVNMLILLYELIEFLNGLPDKKASGNSVLLLLVNIPVTMLYLYIVFLLDP</sequence>
<accession>A0A135WCY0</accession>
<evidence type="ECO:0000313" key="5">
    <source>
        <dbReference type="Proteomes" id="UP001634154"/>
    </source>
</evidence>
<dbReference type="Proteomes" id="UP000070513">
    <property type="component" value="Unassembled WGS sequence"/>
</dbReference>
<reference evidence="3 5" key="4">
    <citation type="submission" date="2024-12" db="EMBL/GenBank/DDBJ databases">
        <title>Draft genome sequence of Chryseobacterium kwangjuense AG447.</title>
        <authorList>
            <person name="Cheptsov V.S."/>
            <person name="Belov A."/>
            <person name="Zavarzina A.G."/>
        </authorList>
    </citation>
    <scope>NUCLEOTIDE SEQUENCE [LARGE SCALE GENOMIC DNA]</scope>
    <source>
        <strain evidence="3 5">AG447</strain>
    </source>
</reference>
<evidence type="ECO:0000256" key="1">
    <source>
        <dbReference type="SAM" id="Phobius"/>
    </source>
</evidence>
<feature type="transmembrane region" description="Helical" evidence="1">
    <location>
        <begin position="37"/>
        <end position="57"/>
    </location>
</feature>
<reference evidence="4" key="1">
    <citation type="submission" date="2015-12" db="EMBL/GenBank/DDBJ databases">
        <title>Genome sequence of a biocontrol rhizobacterium Chryseobacterium kwangjuense strain KJ1R5 isolated from pepper (Capsicum annuum L.).</title>
        <authorList>
            <person name="Jeong J.-J."/>
            <person name="Park H."/>
            <person name="Mannaa M."/>
            <person name="Sang M.K."/>
            <person name="Choi I.-G."/>
            <person name="Kim K.D."/>
        </authorList>
    </citation>
    <scope>NUCLEOTIDE SEQUENCE [LARGE SCALE GENOMIC DNA]</scope>
    <source>
        <strain evidence="4">KJ1R5</strain>
    </source>
</reference>
<keyword evidence="1" id="KW-0472">Membrane</keyword>
<dbReference type="EMBL" id="LPUR01000011">
    <property type="protein sequence ID" value="KXH82731.1"/>
    <property type="molecule type" value="Genomic_DNA"/>
</dbReference>
<gene>
    <name evidence="3" type="ORF">ACKW6Q_20335</name>
    <name evidence="2" type="ORF">AU378_09770</name>
</gene>
<dbReference type="RefSeq" id="WP_062650638.1">
    <property type="nucleotide sequence ID" value="NZ_JBJXVJ010000005.1"/>
</dbReference>
<evidence type="ECO:0000313" key="2">
    <source>
        <dbReference type="EMBL" id="KXH82731.1"/>
    </source>
</evidence>
<comment type="caution">
    <text evidence="2">The sequence shown here is derived from an EMBL/GenBank/DDBJ whole genome shotgun (WGS) entry which is preliminary data.</text>
</comment>
<dbReference type="Proteomes" id="UP001634154">
    <property type="component" value="Unassembled WGS sequence"/>
</dbReference>
<proteinExistence type="predicted"/>
<reference evidence="2" key="2">
    <citation type="submission" date="2015-12" db="EMBL/GenBank/DDBJ databases">
        <authorList>
            <person name="Shamseldin A."/>
            <person name="Moawad H."/>
            <person name="Abd El-Rahim W.M."/>
            <person name="Sadowsky M.J."/>
        </authorList>
    </citation>
    <scope>NUCLEOTIDE SEQUENCE</scope>
    <source>
        <strain evidence="2">KJ1R5</strain>
    </source>
</reference>
<reference evidence="2 4" key="3">
    <citation type="journal article" date="2016" name="Genome Announc.">
        <title>Draft Genome Sequence of a Biocontrol Rhizobacterium, Chryseobacterium kwangjuense Strain KJ1R5, Isolated from Pepper (Capsicum annuum).</title>
        <authorList>
            <person name="Jeong J.J."/>
            <person name="Park H."/>
            <person name="Park B.H."/>
            <person name="Mannaa M."/>
            <person name="Sang M.K."/>
            <person name="Choi I.G."/>
            <person name="Kim K.D."/>
        </authorList>
    </citation>
    <scope>NUCLEOTIDE SEQUENCE [LARGE SCALE GENOMIC DNA]</scope>
    <source>
        <strain evidence="2 4">KJ1R5</strain>
    </source>
</reference>